<organism evidence="3">
    <name type="scientific">Schistocephalus solidus</name>
    <name type="common">Tapeworm</name>
    <dbReference type="NCBI Taxonomy" id="70667"/>
    <lineage>
        <taxon>Eukaryota</taxon>
        <taxon>Metazoa</taxon>
        <taxon>Spiralia</taxon>
        <taxon>Lophotrochozoa</taxon>
        <taxon>Platyhelminthes</taxon>
        <taxon>Cestoda</taxon>
        <taxon>Eucestoda</taxon>
        <taxon>Diphyllobothriidea</taxon>
        <taxon>Diphyllobothriidae</taxon>
        <taxon>Schistocephalus</taxon>
    </lineage>
</organism>
<evidence type="ECO:0000313" key="3">
    <source>
        <dbReference type="WBParaSite" id="SSLN_0001985801-mRNA-1"/>
    </source>
</evidence>
<accession>A0A183TRN6</accession>
<protein>
    <submittedName>
        <fullName evidence="3">Reverse transcriptase domain-containing protein</fullName>
    </submittedName>
</protein>
<gene>
    <name evidence="1" type="ORF">SSLN_LOCUS19133</name>
</gene>
<dbReference type="AlphaFoldDB" id="A0A183TRN6"/>
<evidence type="ECO:0000313" key="2">
    <source>
        <dbReference type="Proteomes" id="UP000275846"/>
    </source>
</evidence>
<dbReference type="WBParaSite" id="SSLN_0001985801-mRNA-1">
    <property type="protein sequence ID" value="SSLN_0001985801-mRNA-1"/>
    <property type="gene ID" value="SSLN_0001985801"/>
</dbReference>
<sequence>MRFGLINTLPAASKISEILITVYIDFNQASDHVDYDLLLLKLASFGIEKEDPTQRYSLQRWIQALEHKHAVIIAFLDFEKTFDTVPHERLLYKLERIKIRCNLLKGIENFLVGRRQVNFCCGREWGSSGFSTRANTLFNIRG</sequence>
<dbReference type="OrthoDB" id="6150942at2759"/>
<reference evidence="3" key="1">
    <citation type="submission" date="2016-06" db="UniProtKB">
        <authorList>
            <consortium name="WormBaseParasite"/>
        </authorList>
    </citation>
    <scope>IDENTIFICATION</scope>
</reference>
<dbReference type="PANTHER" id="PTHR33332">
    <property type="entry name" value="REVERSE TRANSCRIPTASE DOMAIN-CONTAINING PROTEIN"/>
    <property type="match status" value="1"/>
</dbReference>
<name>A0A183TRN6_SCHSO</name>
<proteinExistence type="predicted"/>
<dbReference type="EMBL" id="UYSU01046382">
    <property type="protein sequence ID" value="VDM05519.1"/>
    <property type="molecule type" value="Genomic_DNA"/>
</dbReference>
<reference evidence="1 2" key="2">
    <citation type="submission" date="2018-11" db="EMBL/GenBank/DDBJ databases">
        <authorList>
            <consortium name="Pathogen Informatics"/>
        </authorList>
    </citation>
    <scope>NUCLEOTIDE SEQUENCE [LARGE SCALE GENOMIC DNA]</scope>
    <source>
        <strain evidence="1 2">NST_G2</strain>
    </source>
</reference>
<evidence type="ECO:0000313" key="1">
    <source>
        <dbReference type="EMBL" id="VDM05519.1"/>
    </source>
</evidence>
<keyword evidence="2" id="KW-1185">Reference proteome</keyword>
<dbReference type="Proteomes" id="UP000275846">
    <property type="component" value="Unassembled WGS sequence"/>
</dbReference>